<comment type="caution">
    <text evidence="2">The sequence shown here is derived from an EMBL/GenBank/DDBJ whole genome shotgun (WGS) entry which is preliminary data.</text>
</comment>
<dbReference type="InterPro" id="IPR017937">
    <property type="entry name" value="Thioredoxin_CS"/>
</dbReference>
<dbReference type="EMBL" id="BAAAPE010000005">
    <property type="protein sequence ID" value="GAA2068517.1"/>
    <property type="molecule type" value="Genomic_DNA"/>
</dbReference>
<dbReference type="InterPro" id="IPR036249">
    <property type="entry name" value="Thioredoxin-like_sf"/>
</dbReference>
<organism evidence="2 3">
    <name type="scientific">Streptomyces albiaxialis</name>
    <dbReference type="NCBI Taxonomy" id="329523"/>
    <lineage>
        <taxon>Bacteria</taxon>
        <taxon>Bacillati</taxon>
        <taxon>Actinomycetota</taxon>
        <taxon>Actinomycetes</taxon>
        <taxon>Kitasatosporales</taxon>
        <taxon>Streptomycetaceae</taxon>
        <taxon>Streptomyces</taxon>
    </lineage>
</organism>
<dbReference type="RefSeq" id="WP_344525682.1">
    <property type="nucleotide sequence ID" value="NZ_BAAAPE010000005.1"/>
</dbReference>
<dbReference type="SUPFAM" id="SSF52833">
    <property type="entry name" value="Thioredoxin-like"/>
    <property type="match status" value="1"/>
</dbReference>
<gene>
    <name evidence="2" type="ORF">GCM10009801_16820</name>
</gene>
<feature type="domain" description="Thioredoxin" evidence="1">
    <location>
        <begin position="45"/>
        <end position="179"/>
    </location>
</feature>
<keyword evidence="3" id="KW-1185">Reference proteome</keyword>
<evidence type="ECO:0000313" key="2">
    <source>
        <dbReference type="EMBL" id="GAA2068517.1"/>
    </source>
</evidence>
<accession>A0ABN2VPL6</accession>
<protein>
    <submittedName>
        <fullName evidence="2">TlpA family protein</fullName>
    </submittedName>
</protein>
<sequence>MPFLIVAVVFVGLLCTLDLVLSLGVIKRLREHTDLLSALNGRASLAAGEEVGEFTAVTVDGVAVSRAGLADDTLVGFFSPGCAACKEQLPKFVAYARALPGGRARVLAAVVGDPKRTAAMVAELAPVAQVVSEAPNGEVGSAFRIAAFPVFLTVSARGGGARVVSDARVDLEHLPSAVL</sequence>
<evidence type="ECO:0000313" key="3">
    <source>
        <dbReference type="Proteomes" id="UP001500016"/>
    </source>
</evidence>
<dbReference type="InterPro" id="IPR013766">
    <property type="entry name" value="Thioredoxin_domain"/>
</dbReference>
<dbReference type="PROSITE" id="PS00194">
    <property type="entry name" value="THIOREDOXIN_1"/>
    <property type="match status" value="1"/>
</dbReference>
<dbReference type="Proteomes" id="UP001500016">
    <property type="component" value="Unassembled WGS sequence"/>
</dbReference>
<evidence type="ECO:0000259" key="1">
    <source>
        <dbReference type="PROSITE" id="PS51352"/>
    </source>
</evidence>
<dbReference type="PROSITE" id="PS51352">
    <property type="entry name" value="THIOREDOXIN_2"/>
    <property type="match status" value="1"/>
</dbReference>
<reference evidence="2 3" key="1">
    <citation type="journal article" date="2019" name="Int. J. Syst. Evol. Microbiol.">
        <title>The Global Catalogue of Microorganisms (GCM) 10K type strain sequencing project: providing services to taxonomists for standard genome sequencing and annotation.</title>
        <authorList>
            <consortium name="The Broad Institute Genomics Platform"/>
            <consortium name="The Broad Institute Genome Sequencing Center for Infectious Disease"/>
            <person name="Wu L."/>
            <person name="Ma J."/>
        </authorList>
    </citation>
    <scope>NUCLEOTIDE SEQUENCE [LARGE SCALE GENOMIC DNA]</scope>
    <source>
        <strain evidence="2 3">JCM 15478</strain>
    </source>
</reference>
<dbReference type="Gene3D" id="3.40.30.10">
    <property type="entry name" value="Glutaredoxin"/>
    <property type="match status" value="1"/>
</dbReference>
<proteinExistence type="predicted"/>
<name>A0ABN2VPL6_9ACTN</name>